<dbReference type="CDD" id="cd01949">
    <property type="entry name" value="GGDEF"/>
    <property type="match status" value="1"/>
</dbReference>
<dbReference type="RefSeq" id="WP_380268888.1">
    <property type="nucleotide sequence ID" value="NZ_JBHUPG010000003.1"/>
</dbReference>
<organism evidence="4 5">
    <name type="scientific">Jeotgalibacillus terrae</name>
    <dbReference type="NCBI Taxonomy" id="587735"/>
    <lineage>
        <taxon>Bacteria</taxon>
        <taxon>Bacillati</taxon>
        <taxon>Bacillota</taxon>
        <taxon>Bacilli</taxon>
        <taxon>Bacillales</taxon>
        <taxon>Caryophanaceae</taxon>
        <taxon>Jeotgalibacillus</taxon>
    </lineage>
</organism>
<dbReference type="InterPro" id="IPR050706">
    <property type="entry name" value="Cyclic-di-GMP_PDE-like"/>
</dbReference>
<dbReference type="SUPFAM" id="SSF141868">
    <property type="entry name" value="EAL domain-like"/>
    <property type="match status" value="1"/>
</dbReference>
<keyword evidence="5" id="KW-1185">Reference proteome</keyword>
<dbReference type="InterPro" id="IPR043128">
    <property type="entry name" value="Rev_trsase/Diguanyl_cyclase"/>
</dbReference>
<name>A0ABW5ZCS4_9BACL</name>
<dbReference type="Gene3D" id="3.30.70.270">
    <property type="match status" value="1"/>
</dbReference>
<protein>
    <submittedName>
        <fullName evidence="4">EAL domain-containing protein</fullName>
    </submittedName>
</protein>
<sequence>MILGGFLIVAVMFIQFVMTPLQLEEADEFDRQAVERDMERVKNYLEKEEDDLSHQLIDWSAWDDTYFFINDENPDYVADNLQPDMIANIQVQTVILLDENGELAYTAGVDRDDTPFPIDKAFLSSVKEQGNKNHVFYEMHNDEMMMVASHEITRNDFSDPSGFMMMGRVIDDRYLAELSDALSVDVALASEARTAGLAQANKVVSEYQLENVGRSDAITLSVGADRAFHEEKVTNLKKFKMMAAIGFILIALMIYFLFKLLVLSPIVRLAAALRAHDQTVPVKRNRFYRNLLEVKQLENEFFGMIQDVQRANDDMTLMAYHDQLTGLKNRFYLQKHFEGFVTSSKNKKAVIFFDLDGFKKVNDTWGHEIGDLLLKEVAVRLKNYFPQEQVLISRIGGDEFIAVVSFEREEELLEAGSELKELISREFILGSVSAHVSASIGISIYPEDGTRLSTLLKKADAAMYEAKAGGKNKVLMYKKLVEAGKYLQSERLKEDSKTALKNRELSLVFQPVVSGENGHIIGAEALLRWKHPEIGPISPDLFISMMEDNGVIHEVGKWVVTESLKQLHQWHNLGHRYLRLSVNFSKKQLLHKYDFLAHLDKQMKKYDIPPASFILEITESEVSYYDSDLMTFIQEVQRRGMKIALDDFGKGTASLHGLRKLPVDIVKIDRSFMESIPHEKFNTSMLTGIYSLLKQLQIGVVTEGVENKEQFSFITEQSNSNMQGYYFSKPIKDSELTEILLNLSETAAGRLPENVYPFPKRESNNY</sequence>
<dbReference type="PROSITE" id="PS50883">
    <property type="entry name" value="EAL"/>
    <property type="match status" value="1"/>
</dbReference>
<feature type="domain" description="EAL" evidence="2">
    <location>
        <begin position="489"/>
        <end position="744"/>
    </location>
</feature>
<dbReference type="PROSITE" id="PS50887">
    <property type="entry name" value="GGDEF"/>
    <property type="match status" value="1"/>
</dbReference>
<evidence type="ECO:0000313" key="4">
    <source>
        <dbReference type="EMBL" id="MFD2910710.1"/>
    </source>
</evidence>
<evidence type="ECO:0000259" key="2">
    <source>
        <dbReference type="PROSITE" id="PS50883"/>
    </source>
</evidence>
<dbReference type="EMBL" id="JBHUPG010000003">
    <property type="protein sequence ID" value="MFD2910710.1"/>
    <property type="molecule type" value="Genomic_DNA"/>
</dbReference>
<evidence type="ECO:0000313" key="5">
    <source>
        <dbReference type="Proteomes" id="UP001597561"/>
    </source>
</evidence>
<comment type="caution">
    <text evidence="4">The sequence shown here is derived from an EMBL/GenBank/DDBJ whole genome shotgun (WGS) entry which is preliminary data.</text>
</comment>
<dbReference type="Gene3D" id="3.20.20.450">
    <property type="entry name" value="EAL domain"/>
    <property type="match status" value="1"/>
</dbReference>
<dbReference type="Pfam" id="PF05228">
    <property type="entry name" value="CHASE4"/>
    <property type="match status" value="1"/>
</dbReference>
<reference evidence="5" key="1">
    <citation type="journal article" date="2019" name="Int. J. Syst. Evol. Microbiol.">
        <title>The Global Catalogue of Microorganisms (GCM) 10K type strain sequencing project: providing services to taxonomists for standard genome sequencing and annotation.</title>
        <authorList>
            <consortium name="The Broad Institute Genomics Platform"/>
            <consortium name="The Broad Institute Genome Sequencing Center for Infectious Disease"/>
            <person name="Wu L."/>
            <person name="Ma J."/>
        </authorList>
    </citation>
    <scope>NUCLEOTIDE SEQUENCE [LARGE SCALE GENOMIC DNA]</scope>
    <source>
        <strain evidence="5">KCTC 13528</strain>
    </source>
</reference>
<dbReference type="PANTHER" id="PTHR33121:SF70">
    <property type="entry name" value="SIGNALING PROTEIN YKOW"/>
    <property type="match status" value="1"/>
</dbReference>
<dbReference type="CDD" id="cd01948">
    <property type="entry name" value="EAL"/>
    <property type="match status" value="1"/>
</dbReference>
<dbReference type="InterPro" id="IPR007892">
    <property type="entry name" value="CHASE4"/>
</dbReference>
<feature type="transmembrane region" description="Helical" evidence="1">
    <location>
        <begin position="239"/>
        <end position="258"/>
    </location>
</feature>
<dbReference type="Proteomes" id="UP001597561">
    <property type="component" value="Unassembled WGS sequence"/>
</dbReference>
<dbReference type="Pfam" id="PF00563">
    <property type="entry name" value="EAL"/>
    <property type="match status" value="1"/>
</dbReference>
<dbReference type="PANTHER" id="PTHR33121">
    <property type="entry name" value="CYCLIC DI-GMP PHOSPHODIESTERASE PDEF"/>
    <property type="match status" value="1"/>
</dbReference>
<dbReference type="InterPro" id="IPR001633">
    <property type="entry name" value="EAL_dom"/>
</dbReference>
<dbReference type="SUPFAM" id="SSF55073">
    <property type="entry name" value="Nucleotide cyclase"/>
    <property type="match status" value="1"/>
</dbReference>
<evidence type="ECO:0000256" key="1">
    <source>
        <dbReference type="SAM" id="Phobius"/>
    </source>
</evidence>
<dbReference type="NCBIfam" id="TIGR00254">
    <property type="entry name" value="GGDEF"/>
    <property type="match status" value="1"/>
</dbReference>
<feature type="domain" description="GGDEF" evidence="3">
    <location>
        <begin position="346"/>
        <end position="479"/>
    </location>
</feature>
<gene>
    <name evidence="4" type="ORF">ACFS5P_02365</name>
</gene>
<dbReference type="Pfam" id="PF00990">
    <property type="entry name" value="GGDEF"/>
    <property type="match status" value="1"/>
</dbReference>
<evidence type="ECO:0000259" key="3">
    <source>
        <dbReference type="PROSITE" id="PS50887"/>
    </source>
</evidence>
<dbReference type="SMART" id="SM00267">
    <property type="entry name" value="GGDEF"/>
    <property type="match status" value="1"/>
</dbReference>
<keyword evidence="1" id="KW-0472">Membrane</keyword>
<dbReference type="InterPro" id="IPR000160">
    <property type="entry name" value="GGDEF_dom"/>
</dbReference>
<dbReference type="InterPro" id="IPR035919">
    <property type="entry name" value="EAL_sf"/>
</dbReference>
<accession>A0ABW5ZCS4</accession>
<dbReference type="SMART" id="SM00052">
    <property type="entry name" value="EAL"/>
    <property type="match status" value="1"/>
</dbReference>
<dbReference type="InterPro" id="IPR029787">
    <property type="entry name" value="Nucleotide_cyclase"/>
</dbReference>
<keyword evidence="1" id="KW-1133">Transmembrane helix</keyword>
<proteinExistence type="predicted"/>
<keyword evidence="1" id="KW-0812">Transmembrane</keyword>